<dbReference type="AlphaFoldDB" id="A0A087TGI5"/>
<gene>
    <name evidence="5" type="ORF">X975_12617</name>
</gene>
<evidence type="ECO:0000256" key="1">
    <source>
        <dbReference type="ARBA" id="ARBA00022536"/>
    </source>
</evidence>
<keyword evidence="6" id="KW-1185">Reference proteome</keyword>
<dbReference type="PANTHER" id="PTHR11219">
    <property type="entry name" value="TENEURIN AND N-ACETYLGLUCOSAMINE-1-PHOSPHODIESTER ALPHA-N-ACETYLGLUCOSAMINIDASE"/>
    <property type="match status" value="1"/>
</dbReference>
<dbReference type="GO" id="GO:0008045">
    <property type="term" value="P:motor neuron axon guidance"/>
    <property type="evidence" value="ECO:0007669"/>
    <property type="project" value="TreeGrafter"/>
</dbReference>
<dbReference type="Proteomes" id="UP000054359">
    <property type="component" value="Unassembled WGS sequence"/>
</dbReference>
<evidence type="ECO:0000256" key="2">
    <source>
        <dbReference type="ARBA" id="ARBA00022737"/>
    </source>
</evidence>
<dbReference type="PANTHER" id="PTHR11219:SF69">
    <property type="entry name" value="TENEURIN-A"/>
    <property type="match status" value="1"/>
</dbReference>
<keyword evidence="1" id="KW-0245">EGF-like domain</keyword>
<dbReference type="STRING" id="407821.A0A087TGI5"/>
<name>A0A087TGI5_STEMI</name>
<dbReference type="Pfam" id="PF25021">
    <property type="entry name" value="TEN_NHL"/>
    <property type="match status" value="1"/>
</dbReference>
<proteinExistence type="predicted"/>
<dbReference type="EMBL" id="KK115123">
    <property type="protein sequence ID" value="KFM64224.1"/>
    <property type="molecule type" value="Genomic_DNA"/>
</dbReference>
<evidence type="ECO:0000259" key="4">
    <source>
        <dbReference type="Pfam" id="PF25021"/>
    </source>
</evidence>
<protein>
    <submittedName>
        <fullName evidence="5">Teneurin-1</fullName>
    </submittedName>
</protein>
<keyword evidence="2" id="KW-0677">Repeat</keyword>
<evidence type="ECO:0000256" key="3">
    <source>
        <dbReference type="ARBA" id="ARBA00023157"/>
    </source>
</evidence>
<dbReference type="OrthoDB" id="8940126at2759"/>
<feature type="non-terminal residue" evidence="5">
    <location>
        <position position="105"/>
    </location>
</feature>
<keyword evidence="3" id="KW-1015">Disulfide bond</keyword>
<evidence type="ECO:0000313" key="5">
    <source>
        <dbReference type="EMBL" id="KFM64224.1"/>
    </source>
</evidence>
<dbReference type="InterPro" id="IPR051216">
    <property type="entry name" value="Teneurin"/>
</dbReference>
<dbReference type="InterPro" id="IPR056822">
    <property type="entry name" value="TEN_NHL"/>
</dbReference>
<feature type="domain" description="Teneurin NHL" evidence="4">
    <location>
        <begin position="38"/>
        <end position="104"/>
    </location>
</feature>
<accession>A0A087TGI5</accession>
<evidence type="ECO:0000313" key="6">
    <source>
        <dbReference type="Proteomes" id="UP000054359"/>
    </source>
</evidence>
<organism evidence="5 6">
    <name type="scientific">Stegodyphus mimosarum</name>
    <name type="common">African social velvet spider</name>
    <dbReference type="NCBI Taxonomy" id="407821"/>
    <lineage>
        <taxon>Eukaryota</taxon>
        <taxon>Metazoa</taxon>
        <taxon>Ecdysozoa</taxon>
        <taxon>Arthropoda</taxon>
        <taxon>Chelicerata</taxon>
        <taxon>Arachnida</taxon>
        <taxon>Araneae</taxon>
        <taxon>Araneomorphae</taxon>
        <taxon>Entelegynae</taxon>
        <taxon>Eresoidea</taxon>
        <taxon>Eresidae</taxon>
        <taxon>Stegodyphus</taxon>
    </lineage>
</organism>
<reference evidence="5 6" key="1">
    <citation type="submission" date="2013-11" db="EMBL/GenBank/DDBJ databases">
        <title>Genome sequencing of Stegodyphus mimosarum.</title>
        <authorList>
            <person name="Bechsgaard J."/>
        </authorList>
    </citation>
    <scope>NUCLEOTIDE SEQUENCE [LARGE SCALE GENOMIC DNA]</scope>
</reference>
<dbReference type="Gene3D" id="2.120.10.30">
    <property type="entry name" value="TolB, C-terminal domain"/>
    <property type="match status" value="1"/>
</dbReference>
<sequence>MDTSELGGWNLDIHHRYNFHEGVLQKGDGTTIYFRQQPRVISTLMGTGHQRPMLCPECNGMAKEARLLAPVALTSGPDGSVYVGDFNLIRRVTPSGQVYTVFRMR</sequence>
<dbReference type="InterPro" id="IPR011042">
    <property type="entry name" value="6-blade_b-propeller_TolB-like"/>
</dbReference>